<dbReference type="InterPro" id="IPR008693">
    <property type="entry name" value="MmpS"/>
</dbReference>
<keyword evidence="8" id="KW-1185">Reference proteome</keyword>
<reference evidence="7 8" key="1">
    <citation type="submission" date="2019-11" db="EMBL/GenBank/DDBJ databases">
        <title>Draft genome of Amycolatopsis RM579.</title>
        <authorList>
            <person name="Duangmal K."/>
            <person name="Mingma R."/>
        </authorList>
    </citation>
    <scope>NUCLEOTIDE SEQUENCE [LARGE SCALE GENOMIC DNA]</scope>
    <source>
        <strain evidence="7 8">RM579</strain>
    </source>
</reference>
<comment type="caution">
    <text evidence="7">The sequence shown here is derived from an EMBL/GenBank/DDBJ whole genome shotgun (WGS) entry which is preliminary data.</text>
</comment>
<dbReference type="GO" id="GO:0005886">
    <property type="term" value="C:plasma membrane"/>
    <property type="evidence" value="ECO:0007669"/>
    <property type="project" value="UniProtKB-SubCell"/>
</dbReference>
<dbReference type="AlphaFoldDB" id="A0A6N7YWC1"/>
<evidence type="ECO:0000256" key="4">
    <source>
        <dbReference type="ARBA" id="ARBA00022692"/>
    </source>
</evidence>
<evidence type="ECO:0000256" key="6">
    <source>
        <dbReference type="ARBA" id="ARBA00023136"/>
    </source>
</evidence>
<keyword evidence="5" id="KW-1133">Transmembrane helix</keyword>
<gene>
    <name evidence="7" type="ORF">GKO32_25835</name>
</gene>
<protein>
    <recommendedName>
        <fullName evidence="9">MmpS family membrane protein</fullName>
    </recommendedName>
</protein>
<evidence type="ECO:0000256" key="2">
    <source>
        <dbReference type="ARBA" id="ARBA00007531"/>
    </source>
</evidence>
<dbReference type="InterPro" id="IPR038468">
    <property type="entry name" value="MmpS_C"/>
</dbReference>
<evidence type="ECO:0000256" key="3">
    <source>
        <dbReference type="ARBA" id="ARBA00022475"/>
    </source>
</evidence>
<proteinExistence type="inferred from homology"/>
<evidence type="ECO:0000256" key="5">
    <source>
        <dbReference type="ARBA" id="ARBA00022989"/>
    </source>
</evidence>
<dbReference type="Proteomes" id="UP000440096">
    <property type="component" value="Unassembled WGS sequence"/>
</dbReference>
<dbReference type="Gene3D" id="2.60.40.2880">
    <property type="entry name" value="MmpS1-5, C-terminal soluble domain"/>
    <property type="match status" value="1"/>
</dbReference>
<organism evidence="7 8">
    <name type="scientific">Amycolatopsis pithecellobii</name>
    <dbReference type="NCBI Taxonomy" id="664692"/>
    <lineage>
        <taxon>Bacteria</taxon>
        <taxon>Bacillati</taxon>
        <taxon>Actinomycetota</taxon>
        <taxon>Actinomycetes</taxon>
        <taxon>Pseudonocardiales</taxon>
        <taxon>Pseudonocardiaceae</taxon>
        <taxon>Amycolatopsis</taxon>
    </lineage>
</organism>
<evidence type="ECO:0000313" key="8">
    <source>
        <dbReference type="Proteomes" id="UP000440096"/>
    </source>
</evidence>
<dbReference type="Pfam" id="PF05423">
    <property type="entry name" value="Mycobact_memb"/>
    <property type="match status" value="1"/>
</dbReference>
<keyword evidence="6" id="KW-0472">Membrane</keyword>
<dbReference type="EMBL" id="WMBA01000047">
    <property type="protein sequence ID" value="MTD57365.1"/>
    <property type="molecule type" value="Genomic_DNA"/>
</dbReference>
<comment type="subcellular location">
    <subcellularLocation>
        <location evidence="1">Cell membrane</location>
    </subcellularLocation>
</comment>
<evidence type="ECO:0000256" key="1">
    <source>
        <dbReference type="ARBA" id="ARBA00004236"/>
    </source>
</evidence>
<sequence length="141" mass="14223">MVLLAALSVLAAIGVVSAVVVGHRQGEPAPATLNGVNPPAAPAPAPLVTHDVTYLLTGDTDALTITYVGQGAAIEQVGEAAMPWSLSIQHTSRAGSDQYFTLTARNTGPGSIGCRIVVDGSTVSESSAGPQDVVRCSKSLS</sequence>
<evidence type="ECO:0000313" key="7">
    <source>
        <dbReference type="EMBL" id="MTD57365.1"/>
    </source>
</evidence>
<keyword evidence="3" id="KW-1003">Cell membrane</keyword>
<keyword evidence="4" id="KW-0812">Transmembrane</keyword>
<accession>A0A6N7YWC1</accession>
<evidence type="ECO:0008006" key="9">
    <source>
        <dbReference type="Google" id="ProtNLM"/>
    </source>
</evidence>
<name>A0A6N7YWC1_9PSEU</name>
<comment type="similarity">
    <text evidence="2">Belongs to the MmpS family.</text>
</comment>